<dbReference type="Proteomes" id="UP001165082">
    <property type="component" value="Unassembled WGS sequence"/>
</dbReference>
<name>A0A9W7AGQ4_9STRA</name>
<evidence type="ECO:0000256" key="1">
    <source>
        <dbReference type="SAM" id="MobiDB-lite"/>
    </source>
</evidence>
<evidence type="ECO:0000313" key="2">
    <source>
        <dbReference type="EMBL" id="GMH68034.1"/>
    </source>
</evidence>
<comment type="caution">
    <text evidence="2">The sequence shown here is derived from an EMBL/GenBank/DDBJ whole genome shotgun (WGS) entry which is preliminary data.</text>
</comment>
<proteinExistence type="predicted"/>
<protein>
    <submittedName>
        <fullName evidence="2">Uncharacterized protein</fullName>
    </submittedName>
</protein>
<sequence length="104" mass="11006">MYWDDAVKKLFQGLEPAGTMRKTSKTGTFDSPVGATSPRERPPDTGGTRPMVRAGNWGVATAAVGLAVVEKSGVMGAEGIAERLGLTSGRTMEFVGTFFTSMFN</sequence>
<feature type="region of interest" description="Disordered" evidence="1">
    <location>
        <begin position="17"/>
        <end position="53"/>
    </location>
</feature>
<dbReference type="EMBL" id="BRXZ01004079">
    <property type="protein sequence ID" value="GMH68034.1"/>
    <property type="molecule type" value="Genomic_DNA"/>
</dbReference>
<reference evidence="2" key="1">
    <citation type="submission" date="2022-07" db="EMBL/GenBank/DDBJ databases">
        <title>Genome analysis of Parmales, a sister group of diatoms, reveals the evolutionary specialization of diatoms from phago-mixotrophs to photoautotrophs.</title>
        <authorList>
            <person name="Ban H."/>
            <person name="Sato S."/>
            <person name="Yoshikawa S."/>
            <person name="Kazumasa Y."/>
            <person name="Nakamura Y."/>
            <person name="Ichinomiya M."/>
            <person name="Saitoh K."/>
            <person name="Sato N."/>
            <person name="Blanc-Mathieu R."/>
            <person name="Endo H."/>
            <person name="Kuwata A."/>
            <person name="Ogata H."/>
        </authorList>
    </citation>
    <scope>NUCLEOTIDE SEQUENCE</scope>
</reference>
<dbReference type="AlphaFoldDB" id="A0A9W7AGQ4"/>
<keyword evidence="3" id="KW-1185">Reference proteome</keyword>
<evidence type="ECO:0000313" key="3">
    <source>
        <dbReference type="Proteomes" id="UP001165082"/>
    </source>
</evidence>
<organism evidence="2 3">
    <name type="scientific">Triparma retinervis</name>
    <dbReference type="NCBI Taxonomy" id="2557542"/>
    <lineage>
        <taxon>Eukaryota</taxon>
        <taxon>Sar</taxon>
        <taxon>Stramenopiles</taxon>
        <taxon>Ochrophyta</taxon>
        <taxon>Bolidophyceae</taxon>
        <taxon>Parmales</taxon>
        <taxon>Triparmaceae</taxon>
        <taxon>Triparma</taxon>
    </lineage>
</organism>
<gene>
    <name evidence="2" type="ORF">TrRE_jg1475</name>
</gene>
<accession>A0A9W7AGQ4</accession>